<dbReference type="AlphaFoldDB" id="A0A4Y9ZLI9"/>
<dbReference type="InterPro" id="IPR016181">
    <property type="entry name" value="Acyl_CoA_acyltransferase"/>
</dbReference>
<dbReference type="InterPro" id="IPR000182">
    <property type="entry name" value="GNAT_dom"/>
</dbReference>
<name>A0A4Y9ZLI9_9AGAM</name>
<reference evidence="2 3" key="1">
    <citation type="submission" date="2019-02" db="EMBL/GenBank/DDBJ databases">
        <title>Genome sequencing of the rare red list fungi Hericium alpestre (H. flagellum).</title>
        <authorList>
            <person name="Buettner E."/>
            <person name="Kellner H."/>
        </authorList>
    </citation>
    <scope>NUCLEOTIDE SEQUENCE [LARGE SCALE GENOMIC DNA]</scope>
    <source>
        <strain evidence="2 3">DSM 108284</strain>
    </source>
</reference>
<keyword evidence="3" id="KW-1185">Reference proteome</keyword>
<dbReference type="OrthoDB" id="630895at2759"/>
<dbReference type="PANTHER" id="PTHR43792">
    <property type="entry name" value="GNAT FAMILY, PUTATIVE (AFU_ORTHOLOGUE AFUA_3G00765)-RELATED-RELATED"/>
    <property type="match status" value="1"/>
</dbReference>
<dbReference type="Pfam" id="PF13302">
    <property type="entry name" value="Acetyltransf_3"/>
    <property type="match status" value="1"/>
</dbReference>
<dbReference type="GO" id="GO:0016747">
    <property type="term" value="F:acyltransferase activity, transferring groups other than amino-acyl groups"/>
    <property type="evidence" value="ECO:0007669"/>
    <property type="project" value="InterPro"/>
</dbReference>
<gene>
    <name evidence="2" type="ORF">EWM64_g8525</name>
</gene>
<dbReference type="SUPFAM" id="SSF55729">
    <property type="entry name" value="Acyl-CoA N-acyltransferases (Nat)"/>
    <property type="match status" value="1"/>
</dbReference>
<dbReference type="Proteomes" id="UP000298061">
    <property type="component" value="Unassembled WGS sequence"/>
</dbReference>
<evidence type="ECO:0000313" key="2">
    <source>
        <dbReference type="EMBL" id="TFY75485.1"/>
    </source>
</evidence>
<evidence type="ECO:0000259" key="1">
    <source>
        <dbReference type="PROSITE" id="PS51186"/>
    </source>
</evidence>
<dbReference type="InterPro" id="IPR051531">
    <property type="entry name" value="N-acetyltransferase"/>
</dbReference>
<protein>
    <recommendedName>
        <fullName evidence="1">N-acetyltransferase domain-containing protein</fullName>
    </recommendedName>
</protein>
<comment type="caution">
    <text evidence="2">The sequence shown here is derived from an EMBL/GenBank/DDBJ whole genome shotgun (WGS) entry which is preliminary data.</text>
</comment>
<sequence>MQSPDKFQSDRLLYRGLHTADLDALHAIYSTYAVQAAETRDWVAPRPESFRDTLTMWSKCALFATVVEKESGRVVGTTSIRAPFQRDREGEVAIALAEDVWGKGYGIEVMRWTVERGFEGLGLHRLALGVFETNESAVAVYKKVGFVEEGRNRKAVWIEGRWWDVILMAILEDEYWVTKQKTNGA</sequence>
<feature type="domain" description="N-acetyltransferase" evidence="1">
    <location>
        <begin position="12"/>
        <end position="173"/>
    </location>
</feature>
<dbReference type="PROSITE" id="PS51186">
    <property type="entry name" value="GNAT"/>
    <property type="match status" value="1"/>
</dbReference>
<dbReference type="EMBL" id="SFCI01001553">
    <property type="protein sequence ID" value="TFY75485.1"/>
    <property type="molecule type" value="Genomic_DNA"/>
</dbReference>
<organism evidence="2 3">
    <name type="scientific">Hericium alpestre</name>
    <dbReference type="NCBI Taxonomy" id="135208"/>
    <lineage>
        <taxon>Eukaryota</taxon>
        <taxon>Fungi</taxon>
        <taxon>Dikarya</taxon>
        <taxon>Basidiomycota</taxon>
        <taxon>Agaricomycotina</taxon>
        <taxon>Agaricomycetes</taxon>
        <taxon>Russulales</taxon>
        <taxon>Hericiaceae</taxon>
        <taxon>Hericium</taxon>
    </lineage>
</organism>
<dbReference type="STRING" id="135208.A0A4Y9ZLI9"/>
<proteinExistence type="predicted"/>
<dbReference type="Gene3D" id="3.40.630.30">
    <property type="match status" value="1"/>
</dbReference>
<evidence type="ECO:0000313" key="3">
    <source>
        <dbReference type="Proteomes" id="UP000298061"/>
    </source>
</evidence>
<accession>A0A4Y9ZLI9</accession>